<evidence type="ECO:0000256" key="1">
    <source>
        <dbReference type="ARBA" id="ARBA00004571"/>
    </source>
</evidence>
<dbReference type="InterPro" id="IPR037224">
    <property type="entry name" value="PapC_N_sf"/>
</dbReference>
<dbReference type="Pfam" id="PF13953">
    <property type="entry name" value="PapC_C"/>
    <property type="match status" value="1"/>
</dbReference>
<dbReference type="PANTHER" id="PTHR30451:SF20">
    <property type="entry name" value="FIMBRIAE USHER"/>
    <property type="match status" value="1"/>
</dbReference>
<dbReference type="InterPro" id="IPR025885">
    <property type="entry name" value="PapC_N"/>
</dbReference>
<keyword evidence="5" id="KW-0812">Transmembrane</keyword>
<dbReference type="Pfam" id="PF00577">
    <property type="entry name" value="Usher"/>
    <property type="match status" value="1"/>
</dbReference>
<dbReference type="PANTHER" id="PTHR30451">
    <property type="entry name" value="OUTER MEMBRANE USHER PROTEIN"/>
    <property type="match status" value="1"/>
</dbReference>
<dbReference type="InterPro" id="IPR000015">
    <property type="entry name" value="Fimb_usher"/>
</dbReference>
<keyword evidence="3" id="KW-0813">Transport</keyword>
<dbReference type="OrthoDB" id="6554712at2"/>
<dbReference type="Gene3D" id="2.60.40.2610">
    <property type="entry name" value="Outer membrane usher protein FimD, plug domain"/>
    <property type="match status" value="1"/>
</dbReference>
<evidence type="ECO:0000256" key="7">
    <source>
        <dbReference type="ARBA" id="ARBA00023136"/>
    </source>
</evidence>
<dbReference type="GO" id="GO:0009297">
    <property type="term" value="P:pilus assembly"/>
    <property type="evidence" value="ECO:0007669"/>
    <property type="project" value="InterPro"/>
</dbReference>
<keyword evidence="8" id="KW-0998">Cell outer membrane</keyword>
<dbReference type="InterPro" id="IPR043142">
    <property type="entry name" value="PapC-like_C_sf"/>
</dbReference>
<evidence type="ECO:0000313" key="11">
    <source>
        <dbReference type="EMBL" id="QIF94540.1"/>
    </source>
</evidence>
<protein>
    <submittedName>
        <fullName evidence="11">Fimbria/pilus outer membrane usher protein</fullName>
    </submittedName>
</protein>
<feature type="domain" description="PapC N-terminal" evidence="10">
    <location>
        <begin position="40"/>
        <end position="179"/>
    </location>
</feature>
<organism evidence="11 12">
    <name type="scientific">Proteus vulgaris</name>
    <dbReference type="NCBI Taxonomy" id="585"/>
    <lineage>
        <taxon>Bacteria</taxon>
        <taxon>Pseudomonadati</taxon>
        <taxon>Pseudomonadota</taxon>
        <taxon>Gammaproteobacteria</taxon>
        <taxon>Enterobacterales</taxon>
        <taxon>Morganellaceae</taxon>
        <taxon>Proteus</taxon>
    </lineage>
</organism>
<evidence type="ECO:0000259" key="10">
    <source>
        <dbReference type="Pfam" id="PF13954"/>
    </source>
</evidence>
<evidence type="ECO:0000256" key="5">
    <source>
        <dbReference type="ARBA" id="ARBA00022692"/>
    </source>
</evidence>
<dbReference type="EMBL" id="CP047344">
    <property type="protein sequence ID" value="QIF94540.1"/>
    <property type="molecule type" value="Genomic_DNA"/>
</dbReference>
<dbReference type="SUPFAM" id="SSF141729">
    <property type="entry name" value="FimD N-terminal domain-like"/>
    <property type="match status" value="1"/>
</dbReference>
<comment type="subcellular location">
    <subcellularLocation>
        <location evidence="1">Cell outer membrane</location>
        <topology evidence="1">Multi-pass membrane protein</topology>
    </subcellularLocation>
</comment>
<dbReference type="Gene3D" id="2.60.40.2070">
    <property type="match status" value="1"/>
</dbReference>
<name>A0A6G6SLI0_PROVU</name>
<evidence type="ECO:0000256" key="2">
    <source>
        <dbReference type="ARBA" id="ARBA00008064"/>
    </source>
</evidence>
<dbReference type="GO" id="GO:0015473">
    <property type="term" value="F:fimbrial usher porin activity"/>
    <property type="evidence" value="ECO:0007669"/>
    <property type="project" value="InterPro"/>
</dbReference>
<dbReference type="Pfam" id="PF13954">
    <property type="entry name" value="PapC_N"/>
    <property type="match status" value="1"/>
</dbReference>
<evidence type="ECO:0000259" key="9">
    <source>
        <dbReference type="Pfam" id="PF13953"/>
    </source>
</evidence>
<keyword evidence="6" id="KW-0732">Signal</keyword>
<reference evidence="11 12" key="1">
    <citation type="submission" date="2020-01" db="EMBL/GenBank/DDBJ databases">
        <title>The genomic epidemiology of tigecycline resistance gene tet(X) variants in a swine farm in China.</title>
        <authorList>
            <person name="Peng K."/>
            <person name="Li R."/>
        </authorList>
    </citation>
    <scope>NUCLEOTIDE SEQUENCE [LARGE SCALE GENOMIC DNA]</scope>
    <source>
        <strain evidence="11 12">ZN3</strain>
    </source>
</reference>
<gene>
    <name evidence="11" type="ORF">GTH24_11785</name>
</gene>
<keyword evidence="7" id="KW-0472">Membrane</keyword>
<evidence type="ECO:0000313" key="12">
    <source>
        <dbReference type="Proteomes" id="UP000503287"/>
    </source>
</evidence>
<feature type="domain" description="PapC-like C-terminal" evidence="9">
    <location>
        <begin position="776"/>
        <end position="827"/>
    </location>
</feature>
<accession>A0A6G6SLI0</accession>
<dbReference type="InterPro" id="IPR025949">
    <property type="entry name" value="PapC-like_C"/>
</dbReference>
<keyword evidence="12" id="KW-1185">Reference proteome</keyword>
<sequence>MKLTEKRVAKLNKKLRLIFLISSFTFVIHTMPLAIADEYEFDPALLLGNKNNINMNQLHDSNYISPGDYDVDIYINNRFVERKTIKFKLNDNDKVLPCFTLKQIDEMGILLSDIMSNENTQCLSLNQINKNIVDTFDAANFRITIAVPQILLKRTPQGYVNEADLDAGNTMLFTNYTGNYYKNKSRGQTSDYGFASVNLGVNLGTWQFRQQASYSYNSSKAGSDSDFNWIRTYLQKPILSLKSTLVVGDIYTAGTQFSSLAFKGLQLMSDERMLPDSQKGYAPVIRGIATTTARVVVKQNGTEIYQTTVSPGQFEINDLYPTSYEGDLLVEIHEGNGKISSFTVPFSALPESVRAGRFKYNFTAGEVNNFGSENSYFSDLALQYGLNNTVTLNTGLRVGHQYQAIFAGSVIATKLGAFGFNSALSNAEINGKNYQGGRLGMSYSRTFSPTNTVITLAGYKYSTENFREYNDVLGLRKSANDGMIWNSNSYNQESQFTLSVNQALDKWGQLYISGSISNYYGNKGHDAQYQIGYSNTYKDIAYNIAYSRQKTGQMIANNTFTSTKTDSISEDMIMVSVSMPLGMSDYSPMLSLSSSHASDDSSYQANLSGLLGEDKTLSYSVNTDYDTQNRAIGSGLHVIKQLPFTTLSGSISNGKHYTQGSIGVQGALVAHSGGVTLGPRISESFALIEAKGANGASVSNGMGSKIDYFGYAIVPSLVPYQYNNVSLDGKNIQNNNIELLENTKQIAPYSGASTKIVFKTRVGYPVLIGVKPETQLALGDNVYDKEGHIVGMVGQSNQVYVRVENREDTLIVGKEANSCKLTYSIPEEKEADKLILLSGQCL</sequence>
<keyword evidence="4" id="KW-1134">Transmembrane beta strand</keyword>
<comment type="similarity">
    <text evidence="2">Belongs to the fimbrial export usher family.</text>
</comment>
<dbReference type="Gene3D" id="3.10.20.410">
    <property type="match status" value="1"/>
</dbReference>
<evidence type="ECO:0000256" key="6">
    <source>
        <dbReference type="ARBA" id="ARBA00022729"/>
    </source>
</evidence>
<dbReference type="AlphaFoldDB" id="A0A6G6SLI0"/>
<evidence type="ECO:0000256" key="8">
    <source>
        <dbReference type="ARBA" id="ARBA00023237"/>
    </source>
</evidence>
<dbReference type="RefSeq" id="WP_072068490.1">
    <property type="nucleotide sequence ID" value="NZ_CP047344.1"/>
</dbReference>
<dbReference type="Gene3D" id="2.60.40.3110">
    <property type="match status" value="1"/>
</dbReference>
<dbReference type="GO" id="GO:0009279">
    <property type="term" value="C:cell outer membrane"/>
    <property type="evidence" value="ECO:0007669"/>
    <property type="project" value="UniProtKB-SubCell"/>
</dbReference>
<dbReference type="InterPro" id="IPR042186">
    <property type="entry name" value="FimD_plug_dom"/>
</dbReference>
<dbReference type="FunFam" id="2.60.40.3110:FF:000001">
    <property type="entry name" value="Putative fimbrial outer membrane usher"/>
    <property type="match status" value="1"/>
</dbReference>
<proteinExistence type="inferred from homology"/>
<dbReference type="Proteomes" id="UP000503287">
    <property type="component" value="Chromosome"/>
</dbReference>
<evidence type="ECO:0000256" key="3">
    <source>
        <dbReference type="ARBA" id="ARBA00022448"/>
    </source>
</evidence>
<evidence type="ECO:0000256" key="4">
    <source>
        <dbReference type="ARBA" id="ARBA00022452"/>
    </source>
</evidence>